<evidence type="ECO:0000313" key="1">
    <source>
        <dbReference type="EMBL" id="KAH7839843.1"/>
    </source>
</evidence>
<protein>
    <submittedName>
        <fullName evidence="1">Uncharacterized protein</fullName>
    </submittedName>
</protein>
<sequence length="271" mass="30440">MDCQQTSHSKASKPKGKGKDKDKPNEKEKQSRRIWTQKEEEGLLLCMLEEFKDGVKWKAGNGFKSGDLVEDPPEIRDGSDEEIDQGHQESFVDTNDCYTPRFEDGGFVYGDLNFSAGCSQPAYPSTPTSNANPSTPTSHATATANPNASTAIPPPKKGKKLTRAEAKQVALSEQIAIYMQESKDVMEKLVTAVGTDQRLSEKRNLVFGMLENLNLEIKDMLTANAMILATDQKVEEFHTVPERYRRHWVGMLLEGKLNQKTTWDYDFKMLD</sequence>
<gene>
    <name evidence="1" type="ORF">Vadar_009562</name>
</gene>
<dbReference type="EMBL" id="CM037160">
    <property type="protein sequence ID" value="KAH7839843.1"/>
    <property type="molecule type" value="Genomic_DNA"/>
</dbReference>
<accession>A0ACB7XGB7</accession>
<name>A0ACB7XGB7_9ERIC</name>
<dbReference type="Proteomes" id="UP000828048">
    <property type="component" value="Chromosome 10"/>
</dbReference>
<proteinExistence type="predicted"/>
<comment type="caution">
    <text evidence="1">The sequence shown here is derived from an EMBL/GenBank/DDBJ whole genome shotgun (WGS) entry which is preliminary data.</text>
</comment>
<reference evidence="1 2" key="1">
    <citation type="journal article" date="2021" name="Hortic Res">
        <title>High-quality reference genome and annotation aids understanding of berry development for evergreen blueberry (Vaccinium darrowii).</title>
        <authorList>
            <person name="Yu J."/>
            <person name="Hulse-Kemp A.M."/>
            <person name="Babiker E."/>
            <person name="Staton M."/>
        </authorList>
    </citation>
    <scope>NUCLEOTIDE SEQUENCE [LARGE SCALE GENOMIC DNA]</scope>
    <source>
        <strain evidence="2">cv. NJ 8807/NJ 8810</strain>
        <tissue evidence="1">Young leaf</tissue>
    </source>
</reference>
<organism evidence="1 2">
    <name type="scientific">Vaccinium darrowii</name>
    <dbReference type="NCBI Taxonomy" id="229202"/>
    <lineage>
        <taxon>Eukaryota</taxon>
        <taxon>Viridiplantae</taxon>
        <taxon>Streptophyta</taxon>
        <taxon>Embryophyta</taxon>
        <taxon>Tracheophyta</taxon>
        <taxon>Spermatophyta</taxon>
        <taxon>Magnoliopsida</taxon>
        <taxon>eudicotyledons</taxon>
        <taxon>Gunneridae</taxon>
        <taxon>Pentapetalae</taxon>
        <taxon>asterids</taxon>
        <taxon>Ericales</taxon>
        <taxon>Ericaceae</taxon>
        <taxon>Vaccinioideae</taxon>
        <taxon>Vaccinieae</taxon>
        <taxon>Vaccinium</taxon>
    </lineage>
</organism>
<evidence type="ECO:0000313" key="2">
    <source>
        <dbReference type="Proteomes" id="UP000828048"/>
    </source>
</evidence>
<keyword evidence="2" id="KW-1185">Reference proteome</keyword>